<sequence>MQEQRALRRHHLDKRSTVMSHRLYANCQVRNISPTGACIELVSRAVLPASVRLPMPNCGTASAKLVWQRGKLAGVMFDEPLNGDVLTQYIDARAPVRQERQVAQDLASTIGRPAARSHLRLIDCTAD</sequence>
<protein>
    <recommendedName>
        <fullName evidence="3">PilZ domain-containing protein</fullName>
    </recommendedName>
</protein>
<dbReference type="AlphaFoldDB" id="A0A1G5MHE8"/>
<dbReference type="EMBL" id="FMVW01000001">
    <property type="protein sequence ID" value="SCZ23909.1"/>
    <property type="molecule type" value="Genomic_DNA"/>
</dbReference>
<accession>A0A1G5MHE8</accession>
<keyword evidence="2" id="KW-1185">Reference proteome</keyword>
<dbReference type="Proteomes" id="UP000199347">
    <property type="component" value="Unassembled WGS sequence"/>
</dbReference>
<reference evidence="1 2" key="1">
    <citation type="submission" date="2016-10" db="EMBL/GenBank/DDBJ databases">
        <authorList>
            <person name="de Groot N.N."/>
        </authorList>
    </citation>
    <scope>NUCLEOTIDE SEQUENCE [LARGE SCALE GENOMIC DNA]</scope>
    <source>
        <strain evidence="1 2">DSM 2698</strain>
    </source>
</reference>
<dbReference type="OrthoDB" id="7188320at2"/>
<name>A0A1G5MHE8_AFIMA</name>
<gene>
    <name evidence="1" type="ORF">SAMN03080610_00625</name>
</gene>
<dbReference type="RefSeq" id="WP_092809413.1">
    <property type="nucleotide sequence ID" value="NZ_FMVW01000001.1"/>
</dbReference>
<evidence type="ECO:0008006" key="3">
    <source>
        <dbReference type="Google" id="ProtNLM"/>
    </source>
</evidence>
<dbReference type="SUPFAM" id="SSF141371">
    <property type="entry name" value="PilZ domain-like"/>
    <property type="match status" value="1"/>
</dbReference>
<evidence type="ECO:0000313" key="2">
    <source>
        <dbReference type="Proteomes" id="UP000199347"/>
    </source>
</evidence>
<organism evidence="1 2">
    <name type="scientific">Afifella marina DSM 2698</name>
    <dbReference type="NCBI Taxonomy" id="1120955"/>
    <lineage>
        <taxon>Bacteria</taxon>
        <taxon>Pseudomonadati</taxon>
        <taxon>Pseudomonadota</taxon>
        <taxon>Alphaproteobacteria</taxon>
        <taxon>Hyphomicrobiales</taxon>
        <taxon>Afifellaceae</taxon>
        <taxon>Afifella</taxon>
    </lineage>
</organism>
<evidence type="ECO:0000313" key="1">
    <source>
        <dbReference type="EMBL" id="SCZ23909.1"/>
    </source>
</evidence>
<proteinExistence type="predicted"/>